<dbReference type="Proteomes" id="UP000887580">
    <property type="component" value="Unplaced"/>
</dbReference>
<proteinExistence type="predicted"/>
<sequence length="74" mass="8144">MNGMPPQQQQPSARHSGIQQQFAPTSLNGISPPHSSQHYQLQQPSYPPPQQFGLPPNLPGLGNPFARQKHPGQR</sequence>
<dbReference type="WBParaSite" id="PS1159_v2.g12193.t1">
    <property type="protein sequence ID" value="PS1159_v2.g12193.t1"/>
    <property type="gene ID" value="PS1159_v2.g12193"/>
</dbReference>
<accession>A0AC35EZA2</accession>
<reference evidence="2" key="1">
    <citation type="submission" date="2022-11" db="UniProtKB">
        <authorList>
            <consortium name="WormBaseParasite"/>
        </authorList>
    </citation>
    <scope>IDENTIFICATION</scope>
</reference>
<evidence type="ECO:0000313" key="2">
    <source>
        <dbReference type="WBParaSite" id="PS1159_v2.g12193.t1"/>
    </source>
</evidence>
<name>A0AC35EZA2_9BILA</name>
<organism evidence="1 2">
    <name type="scientific">Panagrolaimus sp. PS1159</name>
    <dbReference type="NCBI Taxonomy" id="55785"/>
    <lineage>
        <taxon>Eukaryota</taxon>
        <taxon>Metazoa</taxon>
        <taxon>Ecdysozoa</taxon>
        <taxon>Nematoda</taxon>
        <taxon>Chromadorea</taxon>
        <taxon>Rhabditida</taxon>
        <taxon>Tylenchina</taxon>
        <taxon>Panagrolaimomorpha</taxon>
        <taxon>Panagrolaimoidea</taxon>
        <taxon>Panagrolaimidae</taxon>
        <taxon>Panagrolaimus</taxon>
    </lineage>
</organism>
<evidence type="ECO:0000313" key="1">
    <source>
        <dbReference type="Proteomes" id="UP000887580"/>
    </source>
</evidence>
<protein>
    <submittedName>
        <fullName evidence="2">Uncharacterized protein</fullName>
    </submittedName>
</protein>